<gene>
    <name evidence="5" type="primary">kptA</name>
    <name evidence="6" type="ORF">PX653_17870</name>
</gene>
<dbReference type="InterPro" id="IPR042081">
    <property type="entry name" value="RNA_2'-PTrans_C"/>
</dbReference>
<dbReference type="HAMAP" id="MF_00299">
    <property type="entry name" value="KptA"/>
    <property type="match status" value="1"/>
</dbReference>
<dbReference type="RefSeq" id="WP_277414097.1">
    <property type="nucleotide sequence ID" value="NZ_CP119083.1"/>
</dbReference>
<proteinExistence type="inferred from homology"/>
<evidence type="ECO:0000256" key="2">
    <source>
        <dbReference type="ARBA" id="ARBA00022679"/>
    </source>
</evidence>
<dbReference type="InterPro" id="IPR042080">
    <property type="entry name" value="RNA_2'-PTrans_N"/>
</dbReference>
<evidence type="ECO:0000313" key="7">
    <source>
        <dbReference type="Proteomes" id="UP001216510"/>
    </source>
</evidence>
<evidence type="ECO:0000256" key="3">
    <source>
        <dbReference type="ARBA" id="ARBA00023027"/>
    </source>
</evidence>
<comment type="similarity">
    <text evidence="1 5">Belongs to the KptA/TPT1 family.</text>
</comment>
<keyword evidence="7" id="KW-1185">Reference proteome</keyword>
<dbReference type="EC" id="2.7.1.-" evidence="5"/>
<accession>A0ABY8B5V2</accession>
<dbReference type="NCBIfam" id="NF002014">
    <property type="entry name" value="PRK00819.1-4"/>
    <property type="match status" value="1"/>
</dbReference>
<evidence type="ECO:0000256" key="4">
    <source>
        <dbReference type="ARBA" id="ARBA00025212"/>
    </source>
</evidence>
<dbReference type="Gene3D" id="1.10.10.970">
    <property type="entry name" value="RNA 2'-phosphotransferase, Tpt1/KptA family, N-terminal domain"/>
    <property type="match status" value="1"/>
</dbReference>
<dbReference type="Proteomes" id="UP001216510">
    <property type="component" value="Chromosome"/>
</dbReference>
<organism evidence="6 7">
    <name type="scientific">Pseudoduganella chitinolytica</name>
    <dbReference type="NCBI Taxonomy" id="34070"/>
    <lineage>
        <taxon>Bacteria</taxon>
        <taxon>Pseudomonadati</taxon>
        <taxon>Pseudomonadota</taxon>
        <taxon>Betaproteobacteria</taxon>
        <taxon>Burkholderiales</taxon>
        <taxon>Oxalobacteraceae</taxon>
        <taxon>Telluria group</taxon>
        <taxon>Pseudoduganella</taxon>
    </lineage>
</organism>
<evidence type="ECO:0000256" key="1">
    <source>
        <dbReference type="ARBA" id="ARBA00009836"/>
    </source>
</evidence>
<dbReference type="Pfam" id="PF01885">
    <property type="entry name" value="PTS_2-RNA"/>
    <property type="match status" value="1"/>
</dbReference>
<protein>
    <recommendedName>
        <fullName evidence="5">Probable RNA 2'-phosphotransferase</fullName>
        <ecNumber evidence="5">2.7.1.-</ecNumber>
    </recommendedName>
</protein>
<keyword evidence="3 5" id="KW-0520">NAD</keyword>
<evidence type="ECO:0000256" key="5">
    <source>
        <dbReference type="HAMAP-Rule" id="MF_00299"/>
    </source>
</evidence>
<dbReference type="PANTHER" id="PTHR12684">
    <property type="entry name" value="PUTATIVE PHOSPHOTRANSFERASE"/>
    <property type="match status" value="1"/>
</dbReference>
<dbReference type="Gene3D" id="3.20.170.30">
    <property type="match status" value="1"/>
</dbReference>
<evidence type="ECO:0000313" key="6">
    <source>
        <dbReference type="EMBL" id="WEF31321.1"/>
    </source>
</evidence>
<keyword evidence="2 5" id="KW-0808">Transferase</keyword>
<sequence length="181" mass="19773">MTDKNKNLSKFLSLILRHAPDTVGLALDKNGWADVATLLERAAAHGKRITLEQLQEVVATNDKQRFAFSPDGRAIRASQGHSLKSVDLELAPAEPPTILYHGTASRFITAIRQGGLKAQSRRHVHLSAERATAVSVGARYGVPVVLSVRAADMHAQGHVFHRSDNGVWLTDAVPLRFIDFP</sequence>
<dbReference type="PANTHER" id="PTHR12684:SF2">
    <property type="entry name" value="TRNA 2'-PHOSPHOTRANSFERASE 1"/>
    <property type="match status" value="1"/>
</dbReference>
<name>A0ABY8B5V2_9BURK</name>
<dbReference type="GO" id="GO:0016740">
    <property type="term" value="F:transferase activity"/>
    <property type="evidence" value="ECO:0007669"/>
    <property type="project" value="UniProtKB-KW"/>
</dbReference>
<dbReference type="InterPro" id="IPR002745">
    <property type="entry name" value="Ptrans_KptA/Tpt1"/>
</dbReference>
<dbReference type="SUPFAM" id="SSF56399">
    <property type="entry name" value="ADP-ribosylation"/>
    <property type="match status" value="1"/>
</dbReference>
<dbReference type="InterPro" id="IPR022928">
    <property type="entry name" value="RNA_2'-PTrans_KptA"/>
</dbReference>
<reference evidence="6 7" key="1">
    <citation type="submission" date="2023-02" db="EMBL/GenBank/DDBJ databases">
        <title>Gemone sequence of Telluria chitinolytica ACM 3522T.</title>
        <authorList>
            <person name="Frediansyah A."/>
            <person name="Miess H."/>
            <person name="Gross H."/>
        </authorList>
    </citation>
    <scope>NUCLEOTIDE SEQUENCE [LARGE SCALE GENOMIC DNA]</scope>
    <source>
        <strain evidence="6 7">ACM 3522</strain>
    </source>
</reference>
<dbReference type="EMBL" id="CP119083">
    <property type="protein sequence ID" value="WEF31321.1"/>
    <property type="molecule type" value="Genomic_DNA"/>
</dbReference>
<comment type="function">
    <text evidence="4 5">Removes the 2'-phosphate from RNA via an intermediate in which the phosphate is ADP-ribosylated by NAD followed by a presumed transesterification to release the RNA and generate ADP-ribose 1''-2''-cyclic phosphate (APPR&gt;P). May function as an ADP-ribosylase.</text>
</comment>